<reference evidence="2 3" key="1">
    <citation type="submission" date="2016-02" db="EMBL/GenBank/DDBJ databases">
        <title>Genome sequence of Tissierella creatinophila DSM 6911.</title>
        <authorList>
            <person name="Poehlein A."/>
            <person name="Daniel R."/>
        </authorList>
    </citation>
    <scope>NUCLEOTIDE SEQUENCE [LARGE SCALE GENOMIC DNA]</scope>
    <source>
        <strain evidence="2 3">DSM 6911</strain>
    </source>
</reference>
<accession>A0A1U7M6Y7</accession>
<keyword evidence="3" id="KW-1185">Reference proteome</keyword>
<comment type="caution">
    <text evidence="2">The sequence shown here is derived from an EMBL/GenBank/DDBJ whole genome shotgun (WGS) entry which is preliminary data.</text>
</comment>
<feature type="signal peptide" evidence="1">
    <location>
        <begin position="1"/>
        <end position="19"/>
    </location>
</feature>
<proteinExistence type="predicted"/>
<dbReference type="OrthoDB" id="1947657at2"/>
<dbReference type="EMBL" id="LTDM01000011">
    <property type="protein sequence ID" value="OLS03046.1"/>
    <property type="molecule type" value="Genomic_DNA"/>
</dbReference>
<dbReference type="AlphaFoldDB" id="A0A1U7M6Y7"/>
<gene>
    <name evidence="2" type="ORF">TICRE_07420</name>
</gene>
<evidence type="ECO:0000313" key="3">
    <source>
        <dbReference type="Proteomes" id="UP000186112"/>
    </source>
</evidence>
<dbReference type="RefSeq" id="WP_075725276.1">
    <property type="nucleotide sequence ID" value="NZ_LTDM01000011.1"/>
</dbReference>
<sequence length="526" mass="60561">MKRFLLIIMMLLIISVFTACNSQEVSPLLYKDNPSGRVISHSDDVTKLKYTIDKITLSKSYQSIDPGVEVITNGLDATILLSLGIVESSGIEIEKIEKDHSNINIYVQNENKDTNPEIVVPQALIHFDDLTPNDIETLNFNIINQNYSPIKVNIDIGEAISKIESSLKISASTFPDISIDRKNDNLFLNLNFINVVDLENKENPIINLNVLIDLTDAKIVKSSKSTVSSLIDEGIILEYVPNKYILYIKEETIKEDINTDLWIYDIQKESKEKIYSTKNKIKSLKFNEDEDKAFLIESSLEYNQLYILEIKDLKMYKANIDKEINPFIGTWKNNETIVLVGKNDTICGVYDLNISSNNLNYITSIDKEIKEIDYLNDYFLFSVEIDNLKEIYITKNFIDNLFIDKGSNPLFVNNNTIGYLKNDPLKNKNLLWFYDIEDKSTNFHSEMDVQAFLKWKDNLGIIEKSQIGSDNPLHIYNLDKKEMKFVTSVRSDKIFLNSDKNILYINSYMNIKENKTKVISFINLKP</sequence>
<organism evidence="2 3">
    <name type="scientific">Tissierella creatinophila DSM 6911</name>
    <dbReference type="NCBI Taxonomy" id="1123403"/>
    <lineage>
        <taxon>Bacteria</taxon>
        <taxon>Bacillati</taxon>
        <taxon>Bacillota</taxon>
        <taxon>Tissierellia</taxon>
        <taxon>Tissierellales</taxon>
        <taxon>Tissierellaceae</taxon>
        <taxon>Tissierella</taxon>
    </lineage>
</organism>
<protein>
    <recommendedName>
        <fullName evidence="4">Lipoprotein</fullName>
    </recommendedName>
</protein>
<name>A0A1U7M6Y7_TISCR</name>
<evidence type="ECO:0000313" key="2">
    <source>
        <dbReference type="EMBL" id="OLS03046.1"/>
    </source>
</evidence>
<dbReference type="Proteomes" id="UP000186112">
    <property type="component" value="Unassembled WGS sequence"/>
</dbReference>
<dbReference type="PROSITE" id="PS51257">
    <property type="entry name" value="PROKAR_LIPOPROTEIN"/>
    <property type="match status" value="1"/>
</dbReference>
<evidence type="ECO:0008006" key="4">
    <source>
        <dbReference type="Google" id="ProtNLM"/>
    </source>
</evidence>
<keyword evidence="1" id="KW-0732">Signal</keyword>
<dbReference type="SUPFAM" id="SSF82171">
    <property type="entry name" value="DPP6 N-terminal domain-like"/>
    <property type="match status" value="1"/>
</dbReference>
<feature type="chain" id="PRO_5038551998" description="Lipoprotein" evidence="1">
    <location>
        <begin position="20"/>
        <end position="526"/>
    </location>
</feature>
<evidence type="ECO:0000256" key="1">
    <source>
        <dbReference type="SAM" id="SignalP"/>
    </source>
</evidence>